<dbReference type="Proteomes" id="UP000807353">
    <property type="component" value="Unassembled WGS sequence"/>
</dbReference>
<feature type="transmembrane region" description="Helical" evidence="1">
    <location>
        <begin position="46"/>
        <end position="64"/>
    </location>
</feature>
<keyword evidence="1" id="KW-1133">Transmembrane helix</keyword>
<sequence>MKISTPKAELGGTVIDCLVYGVYLAIFTRSVEVLSQKETYNRANKYLFVATLVLFCLITAHLGLDVDRAFRAFTDNTGTPHYAEGYFNILAGGEALAKNSAYVTTTLIADMFLVCIVTACLALVTFKRAEDPSGGKAVVAEVISRVKFMYICTLVLNLWCTLSIAARVWKVQRDSAGVQVSGIRVLRNTVAIIVESAAIYSAFTIILIASASNQSALMYAVLNPMPSIIGAVFSSIIVRVSSGRSFTTEKQSAMEFRGTSRHNYTSDRTLRTIDMTGSILPTANMHVHIKERTDDHNA</sequence>
<feature type="transmembrane region" description="Helical" evidence="1">
    <location>
        <begin position="7"/>
        <end position="26"/>
    </location>
</feature>
<organism evidence="2 3">
    <name type="scientific">Collybia nuda</name>
    <dbReference type="NCBI Taxonomy" id="64659"/>
    <lineage>
        <taxon>Eukaryota</taxon>
        <taxon>Fungi</taxon>
        <taxon>Dikarya</taxon>
        <taxon>Basidiomycota</taxon>
        <taxon>Agaricomycotina</taxon>
        <taxon>Agaricomycetes</taxon>
        <taxon>Agaricomycetidae</taxon>
        <taxon>Agaricales</taxon>
        <taxon>Tricholomatineae</taxon>
        <taxon>Clitocybaceae</taxon>
        <taxon>Collybia</taxon>
    </lineage>
</organism>
<dbReference type="AlphaFoldDB" id="A0A9P5YIM6"/>
<evidence type="ECO:0000313" key="2">
    <source>
        <dbReference type="EMBL" id="KAF9469603.1"/>
    </source>
</evidence>
<feature type="transmembrane region" description="Helical" evidence="1">
    <location>
        <begin position="148"/>
        <end position="169"/>
    </location>
</feature>
<evidence type="ECO:0000256" key="1">
    <source>
        <dbReference type="SAM" id="Phobius"/>
    </source>
</evidence>
<proteinExistence type="predicted"/>
<name>A0A9P5YIM6_9AGAR</name>
<feature type="transmembrane region" description="Helical" evidence="1">
    <location>
        <begin position="190"/>
        <end position="211"/>
    </location>
</feature>
<gene>
    <name evidence="2" type="ORF">BDZ94DRAFT_1303301</name>
</gene>
<keyword evidence="1" id="KW-0472">Membrane</keyword>
<accession>A0A9P5YIM6</accession>
<keyword evidence="3" id="KW-1185">Reference proteome</keyword>
<dbReference type="EMBL" id="MU150229">
    <property type="protein sequence ID" value="KAF9469603.1"/>
    <property type="molecule type" value="Genomic_DNA"/>
</dbReference>
<dbReference type="OrthoDB" id="2751465at2759"/>
<feature type="transmembrane region" description="Helical" evidence="1">
    <location>
        <begin position="217"/>
        <end position="238"/>
    </location>
</feature>
<evidence type="ECO:0000313" key="3">
    <source>
        <dbReference type="Proteomes" id="UP000807353"/>
    </source>
</evidence>
<keyword evidence="1" id="KW-0812">Transmembrane</keyword>
<reference evidence="2" key="1">
    <citation type="submission" date="2020-11" db="EMBL/GenBank/DDBJ databases">
        <authorList>
            <consortium name="DOE Joint Genome Institute"/>
            <person name="Ahrendt S."/>
            <person name="Riley R."/>
            <person name="Andreopoulos W."/>
            <person name="Labutti K."/>
            <person name="Pangilinan J."/>
            <person name="Ruiz-Duenas F.J."/>
            <person name="Barrasa J.M."/>
            <person name="Sanchez-Garcia M."/>
            <person name="Camarero S."/>
            <person name="Miyauchi S."/>
            <person name="Serrano A."/>
            <person name="Linde D."/>
            <person name="Babiker R."/>
            <person name="Drula E."/>
            <person name="Ayuso-Fernandez I."/>
            <person name="Pacheco R."/>
            <person name="Padilla G."/>
            <person name="Ferreira P."/>
            <person name="Barriuso J."/>
            <person name="Kellner H."/>
            <person name="Castanera R."/>
            <person name="Alfaro M."/>
            <person name="Ramirez L."/>
            <person name="Pisabarro A.G."/>
            <person name="Kuo A."/>
            <person name="Tritt A."/>
            <person name="Lipzen A."/>
            <person name="He G."/>
            <person name="Yan M."/>
            <person name="Ng V."/>
            <person name="Cullen D."/>
            <person name="Martin F."/>
            <person name="Rosso M.-N."/>
            <person name="Henrissat B."/>
            <person name="Hibbett D."/>
            <person name="Martinez A.T."/>
            <person name="Grigoriev I.V."/>
        </authorList>
    </citation>
    <scope>NUCLEOTIDE SEQUENCE</scope>
    <source>
        <strain evidence="2">CBS 247.69</strain>
    </source>
</reference>
<feature type="transmembrane region" description="Helical" evidence="1">
    <location>
        <begin position="107"/>
        <end position="126"/>
    </location>
</feature>
<protein>
    <submittedName>
        <fullName evidence="2">Uncharacterized protein</fullName>
    </submittedName>
</protein>
<comment type="caution">
    <text evidence="2">The sequence shown here is derived from an EMBL/GenBank/DDBJ whole genome shotgun (WGS) entry which is preliminary data.</text>
</comment>